<proteinExistence type="predicted"/>
<reference evidence="3" key="1">
    <citation type="journal article" date="2019" name="Int. J. Syst. Evol. Microbiol.">
        <title>The Global Catalogue of Microorganisms (GCM) 10K type strain sequencing project: providing services to taxonomists for standard genome sequencing and annotation.</title>
        <authorList>
            <consortium name="The Broad Institute Genomics Platform"/>
            <consortium name="The Broad Institute Genome Sequencing Center for Infectious Disease"/>
            <person name="Wu L."/>
            <person name="Ma J."/>
        </authorList>
    </citation>
    <scope>NUCLEOTIDE SEQUENCE [LARGE SCALE GENOMIC DNA]</scope>
    <source>
        <strain evidence="3">JCM 4147</strain>
    </source>
</reference>
<name>A0ABW1GLH0_9ACTN</name>
<evidence type="ECO:0000313" key="2">
    <source>
        <dbReference type="EMBL" id="MFC5914492.1"/>
    </source>
</evidence>
<sequence length="181" mass="19518">MQSTELIEHARLLSEVAPALAALRADVDRIRQGEIAKPVREIAPVSLHVQELALQCTRQLHGLSISPYATMKGGEQNLAHLVGACSQISLAATLCNLAIQHRTEVLLYDDADRTPAASRDQLRRASDEMRQAAATYRAMAVRLSRHLASTAAPSQGHHTTARASTVALPEPAATAVTHPKR</sequence>
<organism evidence="2 3">
    <name type="scientific">Streptomyces pulveraceus</name>
    <dbReference type="NCBI Taxonomy" id="68258"/>
    <lineage>
        <taxon>Bacteria</taxon>
        <taxon>Bacillati</taxon>
        <taxon>Actinomycetota</taxon>
        <taxon>Actinomycetes</taxon>
        <taxon>Kitasatosporales</taxon>
        <taxon>Streptomycetaceae</taxon>
        <taxon>Streptomyces</taxon>
    </lineage>
</organism>
<dbReference type="RefSeq" id="WP_344514756.1">
    <property type="nucleotide sequence ID" value="NZ_BAAATU010000031.1"/>
</dbReference>
<feature type="compositionally biased region" description="Polar residues" evidence="1">
    <location>
        <begin position="151"/>
        <end position="163"/>
    </location>
</feature>
<evidence type="ECO:0000256" key="1">
    <source>
        <dbReference type="SAM" id="MobiDB-lite"/>
    </source>
</evidence>
<comment type="caution">
    <text evidence="2">The sequence shown here is derived from an EMBL/GenBank/DDBJ whole genome shotgun (WGS) entry which is preliminary data.</text>
</comment>
<protein>
    <submittedName>
        <fullName evidence="2">Uncharacterized protein</fullName>
    </submittedName>
</protein>
<evidence type="ECO:0000313" key="3">
    <source>
        <dbReference type="Proteomes" id="UP001596200"/>
    </source>
</evidence>
<dbReference type="Proteomes" id="UP001596200">
    <property type="component" value="Unassembled WGS sequence"/>
</dbReference>
<accession>A0ABW1GLH0</accession>
<dbReference type="EMBL" id="JBHSPU010000013">
    <property type="protein sequence ID" value="MFC5914492.1"/>
    <property type="molecule type" value="Genomic_DNA"/>
</dbReference>
<keyword evidence="3" id="KW-1185">Reference proteome</keyword>
<feature type="region of interest" description="Disordered" evidence="1">
    <location>
        <begin position="149"/>
        <end position="181"/>
    </location>
</feature>
<gene>
    <name evidence="2" type="ORF">ACFP1B_13770</name>
</gene>